<dbReference type="OrthoDB" id="8676366at2"/>
<dbReference type="InterPro" id="IPR037523">
    <property type="entry name" value="VOC_core"/>
</dbReference>
<feature type="domain" description="VOC" evidence="2">
    <location>
        <begin position="15"/>
        <end position="122"/>
    </location>
</feature>
<dbReference type="RefSeq" id="WP_117177427.1">
    <property type="nucleotide sequence ID" value="NZ_QFZK01000006.1"/>
</dbReference>
<protein>
    <submittedName>
        <fullName evidence="3">Metapyrocatechase</fullName>
    </submittedName>
</protein>
<dbReference type="SUPFAM" id="SSF54593">
    <property type="entry name" value="Glyoxalase/Bleomycin resistance protein/Dihydroxybiphenyl dioxygenase"/>
    <property type="match status" value="1"/>
</dbReference>
<feature type="domain" description="VOC" evidence="2">
    <location>
        <begin position="158"/>
        <end position="273"/>
    </location>
</feature>
<dbReference type="Proteomes" id="UP000260665">
    <property type="component" value="Unassembled WGS sequence"/>
</dbReference>
<dbReference type="InterPro" id="IPR029068">
    <property type="entry name" value="Glyas_Bleomycin-R_OHBP_Dase"/>
</dbReference>
<dbReference type="AlphaFoldDB" id="A0A3E1RBW2"/>
<proteinExistence type="predicted"/>
<feature type="region of interest" description="Disordered" evidence="1">
    <location>
        <begin position="138"/>
        <end position="157"/>
    </location>
</feature>
<name>A0A3E1RBW2_9BURK</name>
<evidence type="ECO:0000259" key="2">
    <source>
        <dbReference type="PROSITE" id="PS51819"/>
    </source>
</evidence>
<dbReference type="EMBL" id="QFZK01000006">
    <property type="protein sequence ID" value="RFO96711.1"/>
    <property type="molecule type" value="Genomic_DNA"/>
</dbReference>
<keyword evidence="4" id="KW-1185">Reference proteome</keyword>
<dbReference type="InterPro" id="IPR004360">
    <property type="entry name" value="Glyas_Fos-R_dOase_dom"/>
</dbReference>
<organism evidence="3 4">
    <name type="scientific">Rhodoferax lacus</name>
    <dbReference type="NCBI Taxonomy" id="2184758"/>
    <lineage>
        <taxon>Bacteria</taxon>
        <taxon>Pseudomonadati</taxon>
        <taxon>Pseudomonadota</taxon>
        <taxon>Betaproteobacteria</taxon>
        <taxon>Burkholderiales</taxon>
        <taxon>Comamonadaceae</taxon>
        <taxon>Rhodoferax</taxon>
    </lineage>
</organism>
<comment type="caution">
    <text evidence="3">The sequence shown here is derived from an EMBL/GenBank/DDBJ whole genome shotgun (WGS) entry which is preliminary data.</text>
</comment>
<accession>A0A3E1RBW2</accession>
<dbReference type="Gene3D" id="3.10.180.10">
    <property type="entry name" value="2,3-Dihydroxybiphenyl 1,2-Dioxygenase, domain 1"/>
    <property type="match status" value="2"/>
</dbReference>
<evidence type="ECO:0000256" key="1">
    <source>
        <dbReference type="SAM" id="MobiDB-lite"/>
    </source>
</evidence>
<sequence>MSKIDFTEAALGVHSIDHFTLEVPDLVEEAKFLTAFGLDVDVQADRLLLRTAGNHHVWGQILAGAKKKLAYVSMACYAEDLAGIRQQVADAGGAFEAPHPAGENQGFWFRDPDGILFQVKVGAKTQPDHKTALPDLSIPSNVRGAPARSKAPRAQPTRMSHMALFTSNVTRSLDFHIRALGVRLADRSGEIIAFTYGRHGSDHHLLAFLSGGGPGLHHSSWDVPSVEDCGRTNTQLRAAGYTRHWGPGRHVLGSNYFNYAKDTFGQWWEASAHIDYIEKGTAWTMANFADEDSLYLWGPDLPEEFAVNGEL</sequence>
<reference evidence="3 4" key="1">
    <citation type="submission" date="2018-05" db="EMBL/GenBank/DDBJ databases">
        <title>Rhodoferax soyangensis sp.nov., isolated from an oligotrophic freshwater lake.</title>
        <authorList>
            <person name="Park M."/>
        </authorList>
    </citation>
    <scope>NUCLEOTIDE SEQUENCE [LARGE SCALE GENOMIC DNA]</scope>
    <source>
        <strain evidence="3 4">IMCC26218</strain>
    </source>
</reference>
<dbReference type="Pfam" id="PF00903">
    <property type="entry name" value="Glyoxalase"/>
    <property type="match status" value="2"/>
</dbReference>
<dbReference type="PROSITE" id="PS51819">
    <property type="entry name" value="VOC"/>
    <property type="match status" value="2"/>
</dbReference>
<gene>
    <name evidence="3" type="ORF">DIC66_11895</name>
</gene>
<evidence type="ECO:0000313" key="3">
    <source>
        <dbReference type="EMBL" id="RFO96711.1"/>
    </source>
</evidence>
<evidence type="ECO:0000313" key="4">
    <source>
        <dbReference type="Proteomes" id="UP000260665"/>
    </source>
</evidence>